<gene>
    <name evidence="4" type="ORF">QFZ22_004115</name>
</gene>
<feature type="domain" description="DUF4132" evidence="2">
    <location>
        <begin position="399"/>
        <end position="572"/>
    </location>
</feature>
<dbReference type="AlphaFoldDB" id="A0AAW8FFQ3"/>
<organism evidence="4 5">
    <name type="scientific">Streptomyces canus</name>
    <dbReference type="NCBI Taxonomy" id="58343"/>
    <lineage>
        <taxon>Bacteria</taxon>
        <taxon>Bacillati</taxon>
        <taxon>Actinomycetota</taxon>
        <taxon>Actinomycetes</taxon>
        <taxon>Kitasatosporales</taxon>
        <taxon>Streptomycetaceae</taxon>
        <taxon>Streptomyces</taxon>
        <taxon>Streptomyces aurantiacus group</taxon>
    </lineage>
</organism>
<dbReference type="Pfam" id="PF24879">
    <property type="entry name" value="DUF7737"/>
    <property type="match status" value="1"/>
</dbReference>
<feature type="domain" description="DUF7737" evidence="3">
    <location>
        <begin position="717"/>
        <end position="820"/>
    </location>
</feature>
<evidence type="ECO:0000313" key="4">
    <source>
        <dbReference type="EMBL" id="MDQ0908130.1"/>
    </source>
</evidence>
<name>A0AAW8FFQ3_9ACTN</name>
<dbReference type="InterPro" id="IPR056639">
    <property type="entry name" value="DUF7737"/>
</dbReference>
<dbReference type="RefSeq" id="WP_306977213.1">
    <property type="nucleotide sequence ID" value="NZ_JAUSZV010000005.1"/>
</dbReference>
<dbReference type="InterPro" id="IPR025406">
    <property type="entry name" value="DUF4132"/>
</dbReference>
<evidence type="ECO:0000313" key="5">
    <source>
        <dbReference type="Proteomes" id="UP001234216"/>
    </source>
</evidence>
<reference evidence="4" key="1">
    <citation type="submission" date="2023-07" db="EMBL/GenBank/DDBJ databases">
        <title>Comparative genomics of wheat-associated soil bacteria to identify genetic determinants of phenazine resistance.</title>
        <authorList>
            <person name="Mouncey N."/>
        </authorList>
    </citation>
    <scope>NUCLEOTIDE SEQUENCE</scope>
    <source>
        <strain evidence="4">V4I22</strain>
    </source>
</reference>
<dbReference type="Pfam" id="PF13569">
    <property type="entry name" value="DUF4132"/>
    <property type="match status" value="1"/>
</dbReference>
<evidence type="ECO:0000259" key="3">
    <source>
        <dbReference type="Pfam" id="PF24879"/>
    </source>
</evidence>
<dbReference type="EMBL" id="JAUSZV010000005">
    <property type="protein sequence ID" value="MDQ0908130.1"/>
    <property type="molecule type" value="Genomic_DNA"/>
</dbReference>
<keyword evidence="1" id="KW-0175">Coiled coil</keyword>
<accession>A0AAW8FFQ3</accession>
<proteinExistence type="predicted"/>
<dbReference type="Proteomes" id="UP001234216">
    <property type="component" value="Unassembled WGS sequence"/>
</dbReference>
<protein>
    <recommendedName>
        <fullName evidence="6">DUF4132 domain-containing protein</fullName>
    </recommendedName>
</protein>
<feature type="coiled-coil region" evidence="1">
    <location>
        <begin position="410"/>
        <end position="437"/>
    </location>
</feature>
<evidence type="ECO:0008006" key="6">
    <source>
        <dbReference type="Google" id="ProtNLM"/>
    </source>
</evidence>
<evidence type="ECO:0000259" key="2">
    <source>
        <dbReference type="Pfam" id="PF13569"/>
    </source>
</evidence>
<comment type="caution">
    <text evidence="4">The sequence shown here is derived from an EMBL/GenBank/DDBJ whole genome shotgun (WGS) entry which is preliminary data.</text>
</comment>
<evidence type="ECO:0000256" key="1">
    <source>
        <dbReference type="SAM" id="Coils"/>
    </source>
</evidence>
<sequence>MGEIQKYKDLIRQRAADGDLEELATDLLKAAVANNGNWTGLWEGVLARLLELPPDARSRVADGLVTQYHSEQAGPNARQSALILLGIVSRDLPPHDRLTAERLSLLDEISRQHSFWWGARYENLIEAELAAGRPVAPAVVATVRRSALHAYHNDDLPRTAKKLTEPPLNVGEEWAEEALRETGPAWLQLLTHMLTATAAKPSAKWDKQAAALADALGSDRVREAVIRWLALVGRPRTFELERGRYEPDVNSAYDPYNANALRGLAWLLSLLPAHPDTARTLGVLVESSLKKVAGLGPRNPKVANAGVNALARIDSEAALAELARLATRVTYKNTAKLLDAALEARAVALGLSREEIEELAVPAYGLTEVGRAEHRLGEATAVLEVRGTKAVLTWHNASGKPVKTVPAAVRRDHAEELKELKAAVKDIDKMLSAQSERLDRQFLADRTWSYATWRERYLDHPLVGTLARRLLWTVDGTTVGHAEGSLRTLTDEPLTEGTEVRLWHPVDHAPAEIVAWRDWLERHQITQPFKQAHREVYLLTDAERTTGTYSNRFAAHVLRQHQFHSLAAARGWRNRLRLAVDDEAPPPSRDLPRWGLRAEYWIEGDGGEDYSDITDSGTFLRLRTDQVRFYPIDAPENWAHCAGGEYRMWLRDGADPVDPLPLAEIPPLVLSEVLRDVDLFVGVASIGNDPTWQDGGPDGRFREYWTSYGFGELNQSAETRRLLLDRLIPRLAIADRCTLEGRFLHVKGDRHTYKIHLGSGNILRTPNDQYLCIVPKSNPSAPQAGYLPYEGDRMLAVILSKAMMLADDRKITDPTILSQL</sequence>